<keyword evidence="1" id="KW-0812">Transmembrane</keyword>
<feature type="transmembrane region" description="Helical" evidence="1">
    <location>
        <begin position="23"/>
        <end position="42"/>
    </location>
</feature>
<accession>D3Q686</accession>
<dbReference type="PANTHER" id="PTHR30590">
    <property type="entry name" value="INNER MEMBRANE PROTEIN"/>
    <property type="match status" value="1"/>
</dbReference>
<evidence type="ECO:0000313" key="3">
    <source>
        <dbReference type="EMBL" id="ADD42261.1"/>
    </source>
</evidence>
<sequence length="388" mass="41309">MSTSTVQPVGPVADTERSLAPDLGRGLMLALIALANSAVYLYNRPYGARQHIIETEFLDRLVAFVNTVFVEVRAYPLFAALFGYGVVHAYRRGRAASDDHRARGILRRRGFWLIVFGAVHALVLFSGDILGLYGVLSLILLTMLRLRDRTLLIVGGAWLVLAAVVQGLVYSDSGPNEERAFFWSFTTTEPLAAAGLRVGEWLMTPFGLVGVFSAALAGMWAARHGVLDQPGRHRTLLKRVAAIGVGLSVLGGIPIGTQVAGVWSSTSFGTDYAVSAVHVVTGVAGGLGYAALFGLLAARIGNRPGPVLRAVAACGQRSLSFYLFQSVIFVALFVPYTLGLGGELGSAATAGVALATWLAGVGLAELLRRAGRRGPAETLLRRLSYRRS</sequence>
<protein>
    <recommendedName>
        <fullName evidence="2">DUF418 domain-containing protein</fullName>
    </recommendedName>
</protein>
<feature type="domain" description="DUF418" evidence="2">
    <location>
        <begin position="221"/>
        <end position="386"/>
    </location>
</feature>
<dbReference type="Pfam" id="PF04235">
    <property type="entry name" value="DUF418"/>
    <property type="match status" value="1"/>
</dbReference>
<keyword evidence="1" id="KW-1133">Transmembrane helix</keyword>
<dbReference type="eggNOG" id="COG2311">
    <property type="taxonomic scope" value="Bacteria"/>
</dbReference>
<feature type="transmembrane region" description="Helical" evidence="1">
    <location>
        <begin position="240"/>
        <end position="263"/>
    </location>
</feature>
<dbReference type="PANTHER" id="PTHR30590:SF2">
    <property type="entry name" value="INNER MEMBRANE PROTEIN"/>
    <property type="match status" value="1"/>
</dbReference>
<dbReference type="STRING" id="446470.Snas_2581"/>
<keyword evidence="4" id="KW-1185">Reference proteome</keyword>
<organism evidence="3 4">
    <name type="scientific">Stackebrandtia nassauensis (strain DSM 44728 / CIP 108903 / NRRL B-16338 / NBRC 102104 / LLR-40K-21)</name>
    <dbReference type="NCBI Taxonomy" id="446470"/>
    <lineage>
        <taxon>Bacteria</taxon>
        <taxon>Bacillati</taxon>
        <taxon>Actinomycetota</taxon>
        <taxon>Actinomycetes</taxon>
        <taxon>Glycomycetales</taxon>
        <taxon>Glycomycetaceae</taxon>
        <taxon>Stackebrandtia</taxon>
    </lineage>
</organism>
<feature type="transmembrane region" description="Helical" evidence="1">
    <location>
        <begin position="275"/>
        <end position="298"/>
    </location>
</feature>
<feature type="transmembrane region" description="Helical" evidence="1">
    <location>
        <begin position="319"/>
        <end position="338"/>
    </location>
</feature>
<feature type="transmembrane region" description="Helical" evidence="1">
    <location>
        <begin position="344"/>
        <end position="364"/>
    </location>
</feature>
<gene>
    <name evidence="3" type="ordered locus">Snas_2581</name>
</gene>
<feature type="transmembrane region" description="Helical" evidence="1">
    <location>
        <begin position="201"/>
        <end position="220"/>
    </location>
</feature>
<feature type="transmembrane region" description="Helical" evidence="1">
    <location>
        <begin position="63"/>
        <end position="90"/>
    </location>
</feature>
<dbReference type="HOGENOM" id="CLU_039610_1_0_11"/>
<dbReference type="RefSeq" id="WP_013017832.1">
    <property type="nucleotide sequence ID" value="NC_013947.1"/>
</dbReference>
<evidence type="ECO:0000259" key="2">
    <source>
        <dbReference type="Pfam" id="PF04235"/>
    </source>
</evidence>
<dbReference type="InterPro" id="IPR052529">
    <property type="entry name" value="Bact_Transport_Assoc"/>
</dbReference>
<evidence type="ECO:0000313" key="4">
    <source>
        <dbReference type="Proteomes" id="UP000000844"/>
    </source>
</evidence>
<dbReference type="OrthoDB" id="2388539at2"/>
<feature type="transmembrane region" description="Helical" evidence="1">
    <location>
        <begin position="110"/>
        <end position="139"/>
    </location>
</feature>
<dbReference type="EMBL" id="CP001778">
    <property type="protein sequence ID" value="ADD42261.1"/>
    <property type="molecule type" value="Genomic_DNA"/>
</dbReference>
<dbReference type="KEGG" id="sna:Snas_2581"/>
<keyword evidence="1" id="KW-0472">Membrane</keyword>
<feature type="transmembrane region" description="Helical" evidence="1">
    <location>
        <begin position="151"/>
        <end position="170"/>
    </location>
</feature>
<evidence type="ECO:0000256" key="1">
    <source>
        <dbReference type="SAM" id="Phobius"/>
    </source>
</evidence>
<dbReference type="AlphaFoldDB" id="D3Q686"/>
<dbReference type="InterPro" id="IPR007349">
    <property type="entry name" value="DUF418"/>
</dbReference>
<name>D3Q686_STANL</name>
<reference evidence="3 4" key="1">
    <citation type="journal article" date="2009" name="Stand. Genomic Sci.">
        <title>Complete genome sequence of Stackebrandtia nassauensis type strain (LLR-40K-21).</title>
        <authorList>
            <person name="Munk C."/>
            <person name="Lapidus A."/>
            <person name="Copeland A."/>
            <person name="Jando M."/>
            <person name="Mayilraj S."/>
            <person name="Glavina Del Rio T."/>
            <person name="Nolan M."/>
            <person name="Chen F."/>
            <person name="Lucas S."/>
            <person name="Tice H."/>
            <person name="Cheng J.F."/>
            <person name="Han C."/>
            <person name="Detter J.C."/>
            <person name="Bruce D."/>
            <person name="Goodwin L."/>
            <person name="Chain P."/>
            <person name="Pitluck S."/>
            <person name="Goker M."/>
            <person name="Ovchinikova G."/>
            <person name="Pati A."/>
            <person name="Ivanova N."/>
            <person name="Mavromatis K."/>
            <person name="Chen A."/>
            <person name="Palaniappan K."/>
            <person name="Land M."/>
            <person name="Hauser L."/>
            <person name="Chang Y.J."/>
            <person name="Jeffries C.D."/>
            <person name="Bristow J."/>
            <person name="Eisen J.A."/>
            <person name="Markowitz V."/>
            <person name="Hugenholtz P."/>
            <person name="Kyrpides N.C."/>
            <person name="Klenk H.P."/>
        </authorList>
    </citation>
    <scope>NUCLEOTIDE SEQUENCE [LARGE SCALE GENOMIC DNA]</scope>
    <source>
        <strain evidence="4">DSM 44728 / CIP 108903 / NRRL B-16338 / NBRC 102104 / LLR-40K-21</strain>
    </source>
</reference>
<proteinExistence type="predicted"/>
<dbReference type="Proteomes" id="UP000000844">
    <property type="component" value="Chromosome"/>
</dbReference>